<proteinExistence type="predicted"/>
<evidence type="ECO:0000313" key="10">
    <source>
        <dbReference type="Proteomes" id="UP000799302"/>
    </source>
</evidence>
<feature type="compositionally biased region" description="Basic and acidic residues" evidence="6">
    <location>
        <begin position="396"/>
        <end position="407"/>
    </location>
</feature>
<feature type="compositionally biased region" description="Low complexity" evidence="6">
    <location>
        <begin position="460"/>
        <end position="473"/>
    </location>
</feature>
<dbReference type="Pfam" id="PF08600">
    <property type="entry name" value="NuBaID_C"/>
    <property type="match status" value="1"/>
</dbReference>
<evidence type="ECO:0000256" key="3">
    <source>
        <dbReference type="ARBA" id="ARBA00022771"/>
    </source>
</evidence>
<feature type="domain" description="C3HC-type" evidence="7">
    <location>
        <begin position="95"/>
        <end position="242"/>
    </location>
</feature>
<feature type="compositionally biased region" description="Basic residues" evidence="6">
    <location>
        <begin position="440"/>
        <end position="456"/>
    </location>
</feature>
<sequence>MALATSKRKFYKLLDNLSSSKLHSQPDLSQDSTPPTPANDRHTKRSRMSMSNFQRPGAVRSSTTSVRLISSTFETGKQSASSSPNSKRFAGSYAPWNQDQFLERLKTFTDVKVWSSKPSPIGEVQWAKRGWSVVAKDEVGCKACGKHVVVKLGADPTKETEKSSKENKDDEDKWWLADSENIFVEKYQTLLADGHSEDCLWRKAGCKDDIYRIKFSDPAQWQSELIQRYETLAKIPSSLPAQVVEQQTEGTPSQPIFRIGGIAKHLAPSIVAKQAEPKSGTDSDPKDDSTQPKEISANKAINQTALLMALCGWTGQDVGGVSIASCQKCFARVGLWLYASLTGPDGSPEMRFDAVMLHRTHCPWQNSASQCGSGSYAGLAGWQIIADLLQNELDRTQQRVSHSKEHEDMDNEDGESEEEVLRLSVDERDKEDQARDSRLARLKRAFSVKNTIKKGPRPASSRSTTSFRSTTGSIFKHSRKDDIQP</sequence>
<keyword evidence="5" id="KW-0539">Nucleus</keyword>
<evidence type="ECO:0000313" key="9">
    <source>
        <dbReference type="EMBL" id="KAF2670667.1"/>
    </source>
</evidence>
<organism evidence="9 10">
    <name type="scientific">Microthyrium microscopicum</name>
    <dbReference type="NCBI Taxonomy" id="703497"/>
    <lineage>
        <taxon>Eukaryota</taxon>
        <taxon>Fungi</taxon>
        <taxon>Dikarya</taxon>
        <taxon>Ascomycota</taxon>
        <taxon>Pezizomycotina</taxon>
        <taxon>Dothideomycetes</taxon>
        <taxon>Dothideomycetes incertae sedis</taxon>
        <taxon>Microthyriales</taxon>
        <taxon>Microthyriaceae</taxon>
        <taxon>Microthyrium</taxon>
    </lineage>
</organism>
<dbReference type="GO" id="GO:0005634">
    <property type="term" value="C:nucleus"/>
    <property type="evidence" value="ECO:0007669"/>
    <property type="project" value="UniProtKB-SubCell"/>
</dbReference>
<reference evidence="9" key="1">
    <citation type="journal article" date="2020" name="Stud. Mycol.">
        <title>101 Dothideomycetes genomes: a test case for predicting lifestyles and emergence of pathogens.</title>
        <authorList>
            <person name="Haridas S."/>
            <person name="Albert R."/>
            <person name="Binder M."/>
            <person name="Bloem J."/>
            <person name="Labutti K."/>
            <person name="Salamov A."/>
            <person name="Andreopoulos B."/>
            <person name="Baker S."/>
            <person name="Barry K."/>
            <person name="Bills G."/>
            <person name="Bluhm B."/>
            <person name="Cannon C."/>
            <person name="Castanera R."/>
            <person name="Culley D."/>
            <person name="Daum C."/>
            <person name="Ezra D."/>
            <person name="Gonzalez J."/>
            <person name="Henrissat B."/>
            <person name="Kuo A."/>
            <person name="Liang C."/>
            <person name="Lipzen A."/>
            <person name="Lutzoni F."/>
            <person name="Magnuson J."/>
            <person name="Mondo S."/>
            <person name="Nolan M."/>
            <person name="Ohm R."/>
            <person name="Pangilinan J."/>
            <person name="Park H.-J."/>
            <person name="Ramirez L."/>
            <person name="Alfaro M."/>
            <person name="Sun H."/>
            <person name="Tritt A."/>
            <person name="Yoshinaga Y."/>
            <person name="Zwiers L.-H."/>
            <person name="Turgeon B."/>
            <person name="Goodwin S."/>
            <person name="Spatafora J."/>
            <person name="Crous P."/>
            <person name="Grigoriev I."/>
        </authorList>
    </citation>
    <scope>NUCLEOTIDE SEQUENCE</scope>
    <source>
        <strain evidence="9">CBS 115976</strain>
    </source>
</reference>
<dbReference type="Pfam" id="PF07967">
    <property type="entry name" value="zf-C3HC"/>
    <property type="match status" value="1"/>
</dbReference>
<feature type="region of interest" description="Disordered" evidence="6">
    <location>
        <begin position="396"/>
        <end position="485"/>
    </location>
</feature>
<dbReference type="Proteomes" id="UP000799302">
    <property type="component" value="Unassembled WGS sequence"/>
</dbReference>
<keyword evidence="10" id="KW-1185">Reference proteome</keyword>
<protein>
    <submittedName>
        <fullName evidence="9">Zf-C3HC-domain-containing protein</fullName>
    </submittedName>
</protein>
<gene>
    <name evidence="9" type="ORF">BT63DRAFT_424608</name>
</gene>
<feature type="compositionally biased region" description="Acidic residues" evidence="6">
    <location>
        <begin position="408"/>
        <end position="418"/>
    </location>
</feature>
<evidence type="ECO:0000256" key="5">
    <source>
        <dbReference type="ARBA" id="ARBA00023242"/>
    </source>
</evidence>
<evidence type="ECO:0000256" key="4">
    <source>
        <dbReference type="ARBA" id="ARBA00022833"/>
    </source>
</evidence>
<dbReference type="GO" id="GO:0008270">
    <property type="term" value="F:zinc ion binding"/>
    <property type="evidence" value="ECO:0007669"/>
    <property type="project" value="UniProtKB-KW"/>
</dbReference>
<dbReference type="InterPro" id="IPR013909">
    <property type="entry name" value="NuBaID_C"/>
</dbReference>
<dbReference type="PANTHER" id="PTHR15835">
    <property type="entry name" value="NUCLEAR-INTERACTING PARTNER OF ALK"/>
    <property type="match status" value="1"/>
</dbReference>
<feature type="compositionally biased region" description="Polar residues" evidence="6">
    <location>
        <begin position="48"/>
        <end position="86"/>
    </location>
</feature>
<comment type="subcellular location">
    <subcellularLocation>
        <location evidence="1">Nucleus</location>
    </subcellularLocation>
</comment>
<name>A0A6A6UGU2_9PEZI</name>
<feature type="domain" description="NuBaID C-terminal" evidence="8">
    <location>
        <begin position="305"/>
        <end position="393"/>
    </location>
</feature>
<feature type="compositionally biased region" description="Basic and acidic residues" evidence="6">
    <location>
        <begin position="275"/>
        <end position="291"/>
    </location>
</feature>
<evidence type="ECO:0000259" key="7">
    <source>
        <dbReference type="Pfam" id="PF07967"/>
    </source>
</evidence>
<evidence type="ECO:0000256" key="1">
    <source>
        <dbReference type="ARBA" id="ARBA00004123"/>
    </source>
</evidence>
<feature type="compositionally biased region" description="Polar residues" evidence="6">
    <location>
        <begin position="21"/>
        <end position="33"/>
    </location>
</feature>
<evidence type="ECO:0000256" key="2">
    <source>
        <dbReference type="ARBA" id="ARBA00022723"/>
    </source>
</evidence>
<feature type="region of interest" description="Disordered" evidence="6">
    <location>
        <begin position="274"/>
        <end position="293"/>
    </location>
</feature>
<dbReference type="EMBL" id="MU004234">
    <property type="protein sequence ID" value="KAF2670667.1"/>
    <property type="molecule type" value="Genomic_DNA"/>
</dbReference>
<dbReference type="InterPro" id="IPR012935">
    <property type="entry name" value="NuBaID_N"/>
</dbReference>
<dbReference type="PANTHER" id="PTHR15835:SF6">
    <property type="entry name" value="ZINC FINGER C3HC-TYPE PROTEIN 1"/>
    <property type="match status" value="1"/>
</dbReference>
<keyword evidence="2" id="KW-0479">Metal-binding</keyword>
<dbReference type="OrthoDB" id="2592092at2759"/>
<accession>A0A6A6UGU2</accession>
<keyword evidence="4" id="KW-0862">Zinc</keyword>
<evidence type="ECO:0000259" key="8">
    <source>
        <dbReference type="Pfam" id="PF08600"/>
    </source>
</evidence>
<evidence type="ECO:0000256" key="6">
    <source>
        <dbReference type="SAM" id="MobiDB-lite"/>
    </source>
</evidence>
<keyword evidence="3" id="KW-0863">Zinc-finger</keyword>
<feature type="region of interest" description="Disordered" evidence="6">
    <location>
        <begin position="21"/>
        <end position="91"/>
    </location>
</feature>
<feature type="compositionally biased region" description="Basic and acidic residues" evidence="6">
    <location>
        <begin position="419"/>
        <end position="439"/>
    </location>
</feature>
<dbReference type="AlphaFoldDB" id="A0A6A6UGU2"/>